<comment type="subcellular location">
    <subcellularLocation>
        <location evidence="1">Membrane</location>
        <topology evidence="1">Multi-pass membrane protein</topology>
    </subcellularLocation>
</comment>
<dbReference type="SUPFAM" id="SSF81340">
    <property type="entry name" value="Clc chloride channel"/>
    <property type="match status" value="1"/>
</dbReference>
<keyword evidence="2 7" id="KW-0812">Transmembrane</keyword>
<evidence type="ECO:0000256" key="4">
    <source>
        <dbReference type="ARBA" id="ARBA00022989"/>
    </source>
</evidence>
<evidence type="ECO:0000256" key="3">
    <source>
        <dbReference type="ARBA" id="ARBA00022737"/>
    </source>
</evidence>
<reference evidence="8 9" key="1">
    <citation type="journal article" date="2018" name="J. Invertebr. Pathol.">
        <title>New genotyping method for the causative agent of crayfish plague (Aphanomyces astaci) based on whole genome data.</title>
        <authorList>
            <person name="Minardi D."/>
            <person name="Studholme D.J."/>
            <person name="van der Giezen M."/>
            <person name="Pretto T."/>
            <person name="Oidtmann B."/>
        </authorList>
    </citation>
    <scope>NUCLEOTIDE SEQUENCE [LARGE SCALE GENOMIC DNA]</scope>
    <source>
        <strain evidence="8 9">KB13</strain>
    </source>
</reference>
<feature type="transmembrane region" description="Helical" evidence="7">
    <location>
        <begin position="601"/>
        <end position="626"/>
    </location>
</feature>
<sequence>MSCMVIFTGRGGCAGVVSFASVAISSSVKIPSIVGTVQICLRVSSTSQVGCGRNNASRWNRIERDLIDAHLGLSYKYRDGRERRFSVFFRWVLTWFTGFLTALAGIVLLFCTQHISILKRQVMEHYINTPSSSLHIHEENDSRPLVYGVLLGINVGLVSIAAILTIFVEPVAAGSGTILFFQRPLQVDRRPSYLRHPLIVPCDRHFRDQVHAQRHEDPAHAPLPHALLQTDRHHLLGRGWPTRGKGRTDDSQVPALAFAPNFALSQQRTYAQSACVCSGGIIAAGLSQGKSNALGYDTSFTYFAGFRNDHEKRDFLSCGAAAGVAAAFGAPIGGVLFVLEEGASFWNQSLTWRTLFCAMVSTFTLAFFISGMTASWGTLGGQAGTFTLGPFTLSTYQVWEIPIFICMGAGGGVQGALFNAVNLRLSRFRGRWIQTKGVMVLVAVVLAVAVTTVAFWLSATWGSCHPLPPLKPLASVGGSTKEDEDAYPYRDEMVRFYCPRGEYNDLATLLLSPGESAIRHLFHAPPETFDMYNLVGSYSLMSLLFWLATTCLACWTYGLKVPSGLFIPALLVGAAYGRLWTRLINHVTLHMPHAKTTDARIYGLIGSAAMLGGITRMTISLTVILLECTGNVEYGLPLIVTLFSARWVGNYFNHGIYDIHIHLRQLPFLDWDPPFFAGIILRKQLTVLLAQKDFASLKPRPFSRHPPQEPNDVAGDAATCLSYQDMEAAYPNYPEPDVGYTLSDAYVATDSTRLTW</sequence>
<proteinExistence type="predicted"/>
<keyword evidence="4 7" id="KW-1133">Transmembrane helix</keyword>
<accession>A0A9X8DZ37</accession>
<dbReference type="GO" id="GO:0016020">
    <property type="term" value="C:membrane"/>
    <property type="evidence" value="ECO:0007669"/>
    <property type="project" value="UniProtKB-SubCell"/>
</dbReference>
<dbReference type="EMBL" id="QUTI01025131">
    <property type="protein sequence ID" value="RLO06419.1"/>
    <property type="molecule type" value="Genomic_DNA"/>
</dbReference>
<evidence type="ECO:0008006" key="10">
    <source>
        <dbReference type="Google" id="ProtNLM"/>
    </source>
</evidence>
<dbReference type="PANTHER" id="PTHR11689:SF136">
    <property type="entry name" value="H(+)_CL(-) EXCHANGE TRANSPORTER 7"/>
    <property type="match status" value="1"/>
</dbReference>
<evidence type="ECO:0000256" key="1">
    <source>
        <dbReference type="ARBA" id="ARBA00004141"/>
    </source>
</evidence>
<dbReference type="PRINTS" id="PR00762">
    <property type="entry name" value="CLCHANNEL"/>
</dbReference>
<comment type="caution">
    <text evidence="8">The sequence shown here is derived from an EMBL/GenBank/DDBJ whole genome shotgun (WGS) entry which is preliminary data.</text>
</comment>
<feature type="transmembrane region" description="Helical" evidence="7">
    <location>
        <begin position="88"/>
        <end position="110"/>
    </location>
</feature>
<feature type="transmembrane region" description="Helical" evidence="7">
    <location>
        <begin position="401"/>
        <end position="425"/>
    </location>
</feature>
<keyword evidence="6 7" id="KW-0472">Membrane</keyword>
<organism evidence="8 9">
    <name type="scientific">Aphanomyces astaci</name>
    <name type="common">Crayfish plague agent</name>
    <dbReference type="NCBI Taxonomy" id="112090"/>
    <lineage>
        <taxon>Eukaryota</taxon>
        <taxon>Sar</taxon>
        <taxon>Stramenopiles</taxon>
        <taxon>Oomycota</taxon>
        <taxon>Saprolegniomycetes</taxon>
        <taxon>Saprolegniales</taxon>
        <taxon>Verrucalvaceae</taxon>
        <taxon>Aphanomyces</taxon>
    </lineage>
</organism>
<evidence type="ECO:0000256" key="5">
    <source>
        <dbReference type="ARBA" id="ARBA00023122"/>
    </source>
</evidence>
<dbReference type="Pfam" id="PF00654">
    <property type="entry name" value="Voltage_CLC"/>
    <property type="match status" value="1"/>
</dbReference>
<dbReference type="Proteomes" id="UP000275652">
    <property type="component" value="Unassembled WGS sequence"/>
</dbReference>
<dbReference type="AlphaFoldDB" id="A0A9X8DZ37"/>
<dbReference type="InterPro" id="IPR014743">
    <property type="entry name" value="Cl-channel_core"/>
</dbReference>
<feature type="transmembrane region" description="Helical" evidence="7">
    <location>
        <begin position="437"/>
        <end position="459"/>
    </location>
</feature>
<feature type="transmembrane region" description="Helical" evidence="7">
    <location>
        <begin position="564"/>
        <end position="581"/>
    </location>
</feature>
<feature type="transmembrane region" description="Helical" evidence="7">
    <location>
        <begin position="535"/>
        <end position="557"/>
    </location>
</feature>
<feature type="transmembrane region" description="Helical" evidence="7">
    <location>
        <begin position="350"/>
        <end position="369"/>
    </location>
</feature>
<keyword evidence="5" id="KW-0129">CBS domain</keyword>
<feature type="transmembrane region" description="Helical" evidence="7">
    <location>
        <begin position="145"/>
        <end position="168"/>
    </location>
</feature>
<dbReference type="GO" id="GO:0015108">
    <property type="term" value="F:chloride transmembrane transporter activity"/>
    <property type="evidence" value="ECO:0007669"/>
    <property type="project" value="InterPro"/>
</dbReference>
<dbReference type="InterPro" id="IPR051280">
    <property type="entry name" value="Cl-channel/antiporter"/>
</dbReference>
<evidence type="ECO:0000256" key="7">
    <source>
        <dbReference type="SAM" id="Phobius"/>
    </source>
</evidence>
<evidence type="ECO:0000313" key="8">
    <source>
        <dbReference type="EMBL" id="RLO06419.1"/>
    </source>
</evidence>
<protein>
    <recommendedName>
        <fullName evidence="10">Chloride channel protein</fullName>
    </recommendedName>
</protein>
<dbReference type="Gene3D" id="1.10.3080.10">
    <property type="entry name" value="Clc chloride channel"/>
    <property type="match status" value="2"/>
</dbReference>
<evidence type="ECO:0000256" key="2">
    <source>
        <dbReference type="ARBA" id="ARBA00022692"/>
    </source>
</evidence>
<name>A0A9X8DZ37_APHAT</name>
<keyword evidence="3" id="KW-0677">Repeat</keyword>
<evidence type="ECO:0000256" key="6">
    <source>
        <dbReference type="ARBA" id="ARBA00023136"/>
    </source>
</evidence>
<dbReference type="InterPro" id="IPR001807">
    <property type="entry name" value="ClC"/>
</dbReference>
<gene>
    <name evidence="8" type="ORF">DYB28_002189</name>
</gene>
<evidence type="ECO:0000313" key="9">
    <source>
        <dbReference type="Proteomes" id="UP000275652"/>
    </source>
</evidence>
<dbReference type="PANTHER" id="PTHR11689">
    <property type="entry name" value="CHLORIDE CHANNEL PROTEIN CLC FAMILY MEMBER"/>
    <property type="match status" value="1"/>
</dbReference>